<dbReference type="eggNOG" id="COG2720">
    <property type="taxonomic scope" value="Bacteria"/>
</dbReference>
<accession>D9QQL8</accession>
<dbReference type="PANTHER" id="PTHR35788">
    <property type="entry name" value="EXPORTED PROTEIN-RELATED"/>
    <property type="match status" value="1"/>
</dbReference>
<keyword evidence="2" id="KW-1185">Reference proteome</keyword>
<dbReference type="AlphaFoldDB" id="D9QQL8"/>
<dbReference type="HOGENOM" id="CLU_1178184_0_0_9"/>
<gene>
    <name evidence="1" type="ordered locus">Acear_1296</name>
</gene>
<dbReference type="InterPro" id="IPR052913">
    <property type="entry name" value="Glycopeptide_resist_protein"/>
</dbReference>
<dbReference type="Proteomes" id="UP000001661">
    <property type="component" value="Chromosome"/>
</dbReference>
<proteinExistence type="predicted"/>
<protein>
    <submittedName>
        <fullName evidence="1">VanW family protein</fullName>
    </submittedName>
</protein>
<dbReference type="EMBL" id="CP002105">
    <property type="protein sequence ID" value="ADL12809.1"/>
    <property type="molecule type" value="Genomic_DNA"/>
</dbReference>
<dbReference type="Pfam" id="PF04294">
    <property type="entry name" value="VanW"/>
    <property type="match status" value="1"/>
</dbReference>
<dbReference type="PANTHER" id="PTHR35788:SF1">
    <property type="entry name" value="EXPORTED PROTEIN"/>
    <property type="match status" value="1"/>
</dbReference>
<dbReference type="RefSeq" id="WP_013278255.1">
    <property type="nucleotide sequence ID" value="NC_014378.1"/>
</dbReference>
<dbReference type="InterPro" id="IPR007391">
    <property type="entry name" value="Vancomycin_resist_VanW"/>
</dbReference>
<evidence type="ECO:0000313" key="2">
    <source>
        <dbReference type="Proteomes" id="UP000001661"/>
    </source>
</evidence>
<dbReference type="STRING" id="574087.Acear_1296"/>
<evidence type="ECO:0000313" key="1">
    <source>
        <dbReference type="EMBL" id="ADL12809.1"/>
    </source>
</evidence>
<reference evidence="1 2" key="1">
    <citation type="journal article" date="2010" name="Stand. Genomic Sci.">
        <title>Complete genome sequence of Acetohalobium arabaticum type strain (Z-7288).</title>
        <authorList>
            <person name="Sikorski J."/>
            <person name="Lapidus A."/>
            <person name="Chertkov O."/>
            <person name="Lucas S."/>
            <person name="Copeland A."/>
            <person name="Glavina Del Rio T."/>
            <person name="Nolan M."/>
            <person name="Tice H."/>
            <person name="Cheng J.F."/>
            <person name="Han C."/>
            <person name="Brambilla E."/>
            <person name="Pitluck S."/>
            <person name="Liolios K."/>
            <person name="Ivanova N."/>
            <person name="Mavromatis K."/>
            <person name="Mikhailova N."/>
            <person name="Pati A."/>
            <person name="Bruce D."/>
            <person name="Detter C."/>
            <person name="Tapia R."/>
            <person name="Goodwin L."/>
            <person name="Chen A."/>
            <person name="Palaniappan K."/>
            <person name="Land M."/>
            <person name="Hauser L."/>
            <person name="Chang Y.J."/>
            <person name="Jeffries C.D."/>
            <person name="Rohde M."/>
            <person name="Goker M."/>
            <person name="Spring S."/>
            <person name="Woyke T."/>
            <person name="Bristow J."/>
            <person name="Eisen J.A."/>
            <person name="Markowitz V."/>
            <person name="Hugenholtz P."/>
            <person name="Kyrpides N.C."/>
            <person name="Klenk H.P."/>
        </authorList>
    </citation>
    <scope>NUCLEOTIDE SEQUENCE [LARGE SCALE GENOMIC DNA]</scope>
    <source>
        <strain evidence="2">ATCC 49924 / DSM 5501 / Z-7288</strain>
    </source>
</reference>
<name>D9QQL8_ACEAZ</name>
<dbReference type="KEGG" id="aar:Acear_1296"/>
<sequence length="235" mass="27013">MKNKTLQSIILIIILFLLPLILNSTDPNYHKSKIKRNIKIKLKNQKFNLFSTINFPNQNTLQLNVNKTSKQVSLLSIYTTPLKDDNPQRTNNIRIALQKLNNRIIQPQEEFSFNQQIGNLTPENGYQPAPAIINNRLQPAYGGGVCQASSTLYNTLLQAELKITERHPHSSPVDYVPQDRDATIVPNVKDLKFKNNKESPILIRSEILENKVVIFLFKIHNSEYSLNRLNKSYSF</sequence>
<dbReference type="OrthoDB" id="9797191at2"/>
<organism evidence="1 2">
    <name type="scientific">Acetohalobium arabaticum (strain ATCC 49924 / DSM 5501 / Z-7288)</name>
    <dbReference type="NCBI Taxonomy" id="574087"/>
    <lineage>
        <taxon>Bacteria</taxon>
        <taxon>Bacillati</taxon>
        <taxon>Bacillota</taxon>
        <taxon>Clostridia</taxon>
        <taxon>Halanaerobiales</taxon>
        <taxon>Halobacteroidaceae</taxon>
        <taxon>Acetohalobium</taxon>
    </lineage>
</organism>